<evidence type="ECO:0000256" key="1">
    <source>
        <dbReference type="ARBA" id="ARBA00022723"/>
    </source>
</evidence>
<dbReference type="AlphaFoldDB" id="A0A8S9RI51"/>
<feature type="compositionally biased region" description="Basic and acidic residues" evidence="4">
    <location>
        <begin position="9"/>
        <end position="26"/>
    </location>
</feature>
<organism evidence="6 7">
    <name type="scientific">Brassica cretica</name>
    <name type="common">Mustard</name>
    <dbReference type="NCBI Taxonomy" id="69181"/>
    <lineage>
        <taxon>Eukaryota</taxon>
        <taxon>Viridiplantae</taxon>
        <taxon>Streptophyta</taxon>
        <taxon>Embryophyta</taxon>
        <taxon>Tracheophyta</taxon>
        <taxon>Spermatophyta</taxon>
        <taxon>Magnoliopsida</taxon>
        <taxon>eudicotyledons</taxon>
        <taxon>Gunneridae</taxon>
        <taxon>Pentapetalae</taxon>
        <taxon>rosids</taxon>
        <taxon>malvids</taxon>
        <taxon>Brassicales</taxon>
        <taxon>Brassicaceae</taxon>
        <taxon>Brassiceae</taxon>
        <taxon>Brassica</taxon>
    </lineage>
</organism>
<reference evidence="6" key="1">
    <citation type="submission" date="2019-12" db="EMBL/GenBank/DDBJ databases">
        <title>Genome sequencing and annotation of Brassica cretica.</title>
        <authorList>
            <person name="Studholme D.J."/>
            <person name="Sarris P."/>
        </authorList>
    </citation>
    <scope>NUCLEOTIDE SEQUENCE</scope>
    <source>
        <strain evidence="6">PFS-109/04</strain>
        <tissue evidence="6">Leaf</tissue>
    </source>
</reference>
<evidence type="ECO:0000259" key="5">
    <source>
        <dbReference type="PROSITE" id="PS51393"/>
    </source>
</evidence>
<keyword evidence="1" id="KW-0479">Metal-binding</keyword>
<feature type="compositionally biased region" description="Basic and acidic residues" evidence="4">
    <location>
        <begin position="103"/>
        <end position="112"/>
    </location>
</feature>
<dbReference type="InterPro" id="IPR000907">
    <property type="entry name" value="LipOase"/>
</dbReference>
<evidence type="ECO:0000256" key="3">
    <source>
        <dbReference type="ARBA" id="ARBA00023002"/>
    </source>
</evidence>
<dbReference type="InterPro" id="IPR036226">
    <property type="entry name" value="LipOase_C_sf"/>
</dbReference>
<evidence type="ECO:0000256" key="2">
    <source>
        <dbReference type="ARBA" id="ARBA00022964"/>
    </source>
</evidence>
<feature type="domain" description="Lipoxygenase" evidence="5">
    <location>
        <begin position="19"/>
        <end position="165"/>
    </location>
</feature>
<dbReference type="GO" id="GO:0034440">
    <property type="term" value="P:lipid oxidation"/>
    <property type="evidence" value="ECO:0007669"/>
    <property type="project" value="InterPro"/>
</dbReference>
<dbReference type="Gene3D" id="4.10.375.10">
    <property type="entry name" value="Lipoxygenase-1, Domain 2"/>
    <property type="match status" value="1"/>
</dbReference>
<dbReference type="SUPFAM" id="SSF48484">
    <property type="entry name" value="Lipoxigenase"/>
    <property type="match status" value="1"/>
</dbReference>
<dbReference type="PROSITE" id="PS51393">
    <property type="entry name" value="LIPOXYGENASE_3"/>
    <property type="match status" value="1"/>
</dbReference>
<evidence type="ECO:0000313" key="7">
    <source>
        <dbReference type="Proteomes" id="UP000712600"/>
    </source>
</evidence>
<comment type="caution">
    <text evidence="6">The sequence shown here is derived from an EMBL/GenBank/DDBJ whole genome shotgun (WGS) entry which is preliminary data.</text>
</comment>
<dbReference type="Proteomes" id="UP000712600">
    <property type="component" value="Unassembled WGS sequence"/>
</dbReference>
<evidence type="ECO:0000313" key="6">
    <source>
        <dbReference type="EMBL" id="KAF3572573.1"/>
    </source>
</evidence>
<accession>A0A8S9RI51</accession>
<dbReference type="GO" id="GO:0046872">
    <property type="term" value="F:metal ion binding"/>
    <property type="evidence" value="ECO:0007669"/>
    <property type="project" value="UniProtKB-KW"/>
</dbReference>
<dbReference type="InterPro" id="IPR013819">
    <property type="entry name" value="LipOase_C"/>
</dbReference>
<dbReference type="EMBL" id="QGKX02000095">
    <property type="protein sequence ID" value="KAF3572573.1"/>
    <property type="molecule type" value="Genomic_DNA"/>
</dbReference>
<proteinExistence type="predicted"/>
<keyword evidence="3" id="KW-0560">Oxidoreductase</keyword>
<dbReference type="GO" id="GO:0016702">
    <property type="term" value="F:oxidoreductase activity, acting on single donors with incorporation of molecular oxygen, incorporation of two atoms of oxygen"/>
    <property type="evidence" value="ECO:0007669"/>
    <property type="project" value="InterPro"/>
</dbReference>
<evidence type="ECO:0000256" key="4">
    <source>
        <dbReference type="SAM" id="MobiDB-lite"/>
    </source>
</evidence>
<keyword evidence="2" id="KW-0223">Dioxygenase</keyword>
<protein>
    <recommendedName>
        <fullName evidence="5">Lipoxygenase domain-containing protein</fullName>
    </recommendedName>
</protein>
<gene>
    <name evidence="6" type="ORF">F2Q69_00060981</name>
</gene>
<sequence length="165" mass="18895">MPSSSTIIEESKRKRFAATDESDRVAESVIGDPTDEERERERERRRRRDWSSNGCDKSSELSRPKLGGRERPYPRRCRTGRQPTDTDNEAESRVEKPLPMYVPRDKQSESKQDTFAAGRLKAVLHHLVPSLKASILAEVEATEQILTRELEAVGLRLKKKPPQVE</sequence>
<dbReference type="Pfam" id="PF00305">
    <property type="entry name" value="Lipoxygenase"/>
    <property type="match status" value="1"/>
</dbReference>
<dbReference type="PANTHER" id="PTHR11771">
    <property type="entry name" value="LIPOXYGENASE"/>
    <property type="match status" value="1"/>
</dbReference>
<name>A0A8S9RI51_BRACR</name>
<feature type="region of interest" description="Disordered" evidence="4">
    <location>
        <begin position="1"/>
        <end position="112"/>
    </location>
</feature>
<feature type="compositionally biased region" description="Basic and acidic residues" evidence="4">
    <location>
        <begin position="57"/>
        <end position="73"/>
    </location>
</feature>